<protein>
    <submittedName>
        <fullName evidence="6">Putative LacI family transcriptional regulator</fullName>
    </submittedName>
</protein>
<dbReference type="SUPFAM" id="SSF53822">
    <property type="entry name" value="Periplasmic binding protein-like I"/>
    <property type="match status" value="1"/>
</dbReference>
<gene>
    <name evidence="6" type="ordered locus">KSE_11190</name>
</gene>
<evidence type="ECO:0000259" key="5">
    <source>
        <dbReference type="PROSITE" id="PS50932"/>
    </source>
</evidence>
<evidence type="ECO:0000256" key="1">
    <source>
        <dbReference type="ARBA" id="ARBA00023015"/>
    </source>
</evidence>
<dbReference type="InterPro" id="IPR046335">
    <property type="entry name" value="LacI/GalR-like_sensor"/>
</dbReference>
<organism evidence="6 7">
    <name type="scientific">Kitasatospora setae (strain ATCC 33774 / DSM 43861 / JCM 3304 / KCC A-0304 / NBRC 14216 / KM-6054)</name>
    <name type="common">Streptomyces setae</name>
    <dbReference type="NCBI Taxonomy" id="452652"/>
    <lineage>
        <taxon>Bacteria</taxon>
        <taxon>Bacillati</taxon>
        <taxon>Actinomycetota</taxon>
        <taxon>Actinomycetes</taxon>
        <taxon>Kitasatosporales</taxon>
        <taxon>Streptomycetaceae</taxon>
        <taxon>Kitasatospora</taxon>
    </lineage>
</organism>
<proteinExistence type="predicted"/>
<dbReference type="SMART" id="SM00354">
    <property type="entry name" value="HTH_LACI"/>
    <property type="match status" value="1"/>
</dbReference>
<dbReference type="SUPFAM" id="SSF47413">
    <property type="entry name" value="lambda repressor-like DNA-binding domains"/>
    <property type="match status" value="1"/>
</dbReference>
<evidence type="ECO:0000256" key="4">
    <source>
        <dbReference type="SAM" id="MobiDB-lite"/>
    </source>
</evidence>
<dbReference type="PANTHER" id="PTHR30146:SF109">
    <property type="entry name" value="HTH-TYPE TRANSCRIPTIONAL REGULATOR GALS"/>
    <property type="match status" value="1"/>
</dbReference>
<dbReference type="HOGENOM" id="CLU_037628_6_0_11"/>
<keyword evidence="7" id="KW-1185">Reference proteome</keyword>
<dbReference type="InterPro" id="IPR028082">
    <property type="entry name" value="Peripla_BP_I"/>
</dbReference>
<dbReference type="KEGG" id="ksk:KSE_11190"/>
<dbReference type="EMBL" id="AP010968">
    <property type="protein sequence ID" value="BAJ26953.1"/>
    <property type="molecule type" value="Genomic_DNA"/>
</dbReference>
<dbReference type="InterPro" id="IPR010982">
    <property type="entry name" value="Lambda_DNA-bd_dom_sf"/>
</dbReference>
<evidence type="ECO:0000313" key="6">
    <source>
        <dbReference type="EMBL" id="BAJ26953.1"/>
    </source>
</evidence>
<keyword evidence="3" id="KW-0804">Transcription</keyword>
<sequence length="348" mass="36466">MTSSPAGGTRGTRGTRGARPTMKDVAAAAGVGLKTVSRVVNGESGVTPEMAARVRTTIEALGFRRNDSARLLRTGRTASVALLLEDISDPFSSALSRAVEQVAAAEGCLLFTGSSAEDPDRERELALAFCARRVDGLIVVPAGDDHRYLLPEIESGTPVVFLDRPGSRIDADAVLSDNAGGARVGTAHLISRGHRRIGFVGDLPSIHTAAERARGYRTAMAEAGLPVDERWVDCGPTGRARVAAAVHRLTTGPDPVTALFTANNRVTLAALHHLPAERRPALVGFDDLELADLLTPALTVVAQDPVALGALAARRLFDRLAGDTTAPARLEIPTLLIPRGSGEAPPPD</sequence>
<dbReference type="Pfam" id="PF00356">
    <property type="entry name" value="LacI"/>
    <property type="match status" value="1"/>
</dbReference>
<name>E4N6X2_KITSK</name>
<dbReference type="STRING" id="452652.KSE_11190"/>
<keyword evidence="2" id="KW-0238">DNA-binding</keyword>
<dbReference type="eggNOG" id="COG1609">
    <property type="taxonomic scope" value="Bacteria"/>
</dbReference>
<feature type="region of interest" description="Disordered" evidence="4">
    <location>
        <begin position="1"/>
        <end position="22"/>
    </location>
</feature>
<evidence type="ECO:0000256" key="3">
    <source>
        <dbReference type="ARBA" id="ARBA00023163"/>
    </source>
</evidence>
<dbReference type="PROSITE" id="PS50932">
    <property type="entry name" value="HTH_LACI_2"/>
    <property type="match status" value="1"/>
</dbReference>
<dbReference type="Gene3D" id="3.40.50.2300">
    <property type="match status" value="2"/>
</dbReference>
<dbReference type="RefSeq" id="WP_014134271.1">
    <property type="nucleotide sequence ID" value="NC_016109.1"/>
</dbReference>
<dbReference type="AlphaFoldDB" id="E4N6X2"/>
<dbReference type="PANTHER" id="PTHR30146">
    <property type="entry name" value="LACI-RELATED TRANSCRIPTIONAL REPRESSOR"/>
    <property type="match status" value="1"/>
</dbReference>
<evidence type="ECO:0000313" key="7">
    <source>
        <dbReference type="Proteomes" id="UP000007076"/>
    </source>
</evidence>
<dbReference type="Proteomes" id="UP000007076">
    <property type="component" value="Chromosome"/>
</dbReference>
<evidence type="ECO:0000256" key="2">
    <source>
        <dbReference type="ARBA" id="ARBA00023125"/>
    </source>
</evidence>
<feature type="domain" description="HTH lacI-type" evidence="5">
    <location>
        <begin position="20"/>
        <end position="74"/>
    </location>
</feature>
<reference evidence="6" key="1">
    <citation type="journal article" date="2010" name="DNA Res.">
        <title>Genome sequence of Kitasatospora setae NBRC 14216T: an evolutionary snapshot of the family Streptomycetaceae.</title>
        <authorList>
            <person name="Ichikawa N."/>
            <person name="Oguchi A."/>
            <person name="Ikeda H."/>
            <person name="Ishikawa J."/>
            <person name="Kitani S."/>
            <person name="Watanabe Y."/>
            <person name="Nakamura S."/>
            <person name="Katano Y."/>
            <person name="Kishi E."/>
            <person name="Sasagawa M."/>
            <person name="Ankai A."/>
            <person name="Fukui S."/>
            <person name="Hashimoto Y."/>
            <person name="Kamata S."/>
            <person name="Otoguro M."/>
            <person name="Tanikawa S."/>
            <person name="Nihira T."/>
            <person name="Horinouchi S."/>
            <person name="Ohnishi Y."/>
            <person name="Hayakawa M."/>
            <person name="Kuzuyama T."/>
            <person name="Arisawa A."/>
            <person name="Nomoto F."/>
            <person name="Miura H."/>
            <person name="Takahashi Y."/>
            <person name="Fujita N."/>
        </authorList>
    </citation>
    <scope>NUCLEOTIDE SEQUENCE [LARGE SCALE GENOMIC DNA]</scope>
    <source>
        <strain evidence="6">KM-6054</strain>
    </source>
</reference>
<keyword evidence="1" id="KW-0805">Transcription regulation</keyword>
<dbReference type="PATRIC" id="fig|452652.3.peg.1114"/>
<dbReference type="Gene3D" id="1.10.260.40">
    <property type="entry name" value="lambda repressor-like DNA-binding domains"/>
    <property type="match status" value="1"/>
</dbReference>
<dbReference type="PROSITE" id="PS00356">
    <property type="entry name" value="HTH_LACI_1"/>
    <property type="match status" value="1"/>
</dbReference>
<dbReference type="Pfam" id="PF13377">
    <property type="entry name" value="Peripla_BP_3"/>
    <property type="match status" value="1"/>
</dbReference>
<dbReference type="GO" id="GO:0000976">
    <property type="term" value="F:transcription cis-regulatory region binding"/>
    <property type="evidence" value="ECO:0007669"/>
    <property type="project" value="TreeGrafter"/>
</dbReference>
<dbReference type="InterPro" id="IPR000843">
    <property type="entry name" value="HTH_LacI"/>
</dbReference>
<dbReference type="CDD" id="cd01392">
    <property type="entry name" value="HTH_LacI"/>
    <property type="match status" value="1"/>
</dbReference>
<dbReference type="CDD" id="cd06267">
    <property type="entry name" value="PBP1_LacI_sugar_binding-like"/>
    <property type="match status" value="1"/>
</dbReference>
<accession>E4N6X2</accession>
<dbReference type="GO" id="GO:0003700">
    <property type="term" value="F:DNA-binding transcription factor activity"/>
    <property type="evidence" value="ECO:0007669"/>
    <property type="project" value="TreeGrafter"/>
</dbReference>